<sequence>MEYLSTCPMVICMSSLEMCLFRSFAHFLMGLFGGCFGVEFRKLFIHFGCIPFIRCYHWRICSPIQWVIFILLKVSFAVQKLFSLI</sequence>
<keyword evidence="1" id="KW-0472">Membrane</keyword>
<name>K9IFX5_DESRO</name>
<dbReference type="EMBL" id="GABZ01008712">
    <property type="protein sequence ID" value="JAA44813.1"/>
    <property type="molecule type" value="mRNA"/>
</dbReference>
<proteinExistence type="evidence at transcript level"/>
<evidence type="ECO:0000313" key="2">
    <source>
        <dbReference type="EMBL" id="JAA44813.1"/>
    </source>
</evidence>
<dbReference type="AlphaFoldDB" id="K9IFX5"/>
<feature type="transmembrane region" description="Helical" evidence="1">
    <location>
        <begin position="20"/>
        <end position="40"/>
    </location>
</feature>
<keyword evidence="1" id="KW-0812">Transmembrane</keyword>
<feature type="transmembrane region" description="Helical" evidence="1">
    <location>
        <begin position="60"/>
        <end position="82"/>
    </location>
</feature>
<evidence type="ECO:0000256" key="1">
    <source>
        <dbReference type="SAM" id="Phobius"/>
    </source>
</evidence>
<keyword evidence="1" id="KW-1133">Transmembrane helix</keyword>
<accession>K9IFX5</accession>
<reference evidence="2" key="1">
    <citation type="submission" date="2012-11" db="EMBL/GenBank/DDBJ databases">
        <title>The Vampirome: Transcriptome and Proteome Analysis of the Submandibular and Accessory Glands of the Vampire Bat and Vector of Human Rabies, Desmodus rotundus.</title>
        <authorList>
            <person name="Francischetti I.M.B."/>
            <person name="Assumpcao T.C.F."/>
            <person name="Ma D."/>
            <person name="Vicente E.C."/>
            <person name="Ribeiro J.M.C."/>
        </authorList>
    </citation>
    <scope>NUCLEOTIDE SEQUENCE</scope>
    <source>
        <tissue evidence="2">Salivary gland</tissue>
    </source>
</reference>
<organism evidence="2">
    <name type="scientific">Desmodus rotundus</name>
    <name type="common">Vampire bat</name>
    <dbReference type="NCBI Taxonomy" id="9430"/>
    <lineage>
        <taxon>Eukaryota</taxon>
        <taxon>Metazoa</taxon>
        <taxon>Chordata</taxon>
        <taxon>Craniata</taxon>
        <taxon>Vertebrata</taxon>
        <taxon>Euteleostomi</taxon>
        <taxon>Mammalia</taxon>
        <taxon>Eutheria</taxon>
        <taxon>Laurasiatheria</taxon>
        <taxon>Chiroptera</taxon>
        <taxon>Yangochiroptera</taxon>
        <taxon>Phyllostomidae</taxon>
        <taxon>Desmodontinae</taxon>
        <taxon>Desmodus</taxon>
    </lineage>
</organism>
<protein>
    <submittedName>
        <fullName evidence="2">Uncharacterized protein</fullName>
    </submittedName>
</protein>